<dbReference type="CDD" id="cd02142">
    <property type="entry name" value="McbC_SagB-like_oxidoreductase"/>
    <property type="match status" value="1"/>
</dbReference>
<dbReference type="NCBIfam" id="TIGR03605">
    <property type="entry name" value="antibiot_sagB"/>
    <property type="match status" value="1"/>
</dbReference>
<dbReference type="Proteomes" id="UP001205311">
    <property type="component" value="Unassembled WGS sequence"/>
</dbReference>
<dbReference type="PANTHER" id="PTHR43745:SF2">
    <property type="entry name" value="NITROREDUCTASE MJ1384-RELATED"/>
    <property type="match status" value="1"/>
</dbReference>
<evidence type="ECO:0000256" key="1">
    <source>
        <dbReference type="SAM" id="MobiDB-lite"/>
    </source>
</evidence>
<feature type="region of interest" description="Disordered" evidence="1">
    <location>
        <begin position="77"/>
        <end position="97"/>
    </location>
</feature>
<evidence type="ECO:0000259" key="2">
    <source>
        <dbReference type="Pfam" id="PF00881"/>
    </source>
</evidence>
<dbReference type="EMBL" id="JAMTCP010000004">
    <property type="protein sequence ID" value="MCP2257404.1"/>
    <property type="molecule type" value="Genomic_DNA"/>
</dbReference>
<comment type="caution">
    <text evidence="3">The sequence shown here is derived from an EMBL/GenBank/DDBJ whole genome shotgun (WGS) entry which is preliminary data.</text>
</comment>
<gene>
    <name evidence="3" type="ORF">LX15_001089</name>
</gene>
<feature type="domain" description="Nitroreductase" evidence="2">
    <location>
        <begin position="159"/>
        <end position="318"/>
    </location>
</feature>
<dbReference type="InterPro" id="IPR029479">
    <property type="entry name" value="Nitroreductase"/>
</dbReference>
<organism evidence="3 4">
    <name type="scientific">Streptoalloteichus tenebrarius (strain ATCC 17920 / DSM 40477 / JCM 4838 / CBS 697.72 / NBRC 16177 / NCIMB 11028 / NRRL B-12390 / A12253. 1 / ISP 5477)</name>
    <name type="common">Streptomyces tenebrarius</name>
    <dbReference type="NCBI Taxonomy" id="1933"/>
    <lineage>
        <taxon>Bacteria</taxon>
        <taxon>Bacillati</taxon>
        <taxon>Actinomycetota</taxon>
        <taxon>Actinomycetes</taxon>
        <taxon>Pseudonocardiales</taxon>
        <taxon>Pseudonocardiaceae</taxon>
        <taxon>Streptoalloteichus</taxon>
    </lineage>
</organism>
<dbReference type="SUPFAM" id="SSF55469">
    <property type="entry name" value="FMN-dependent nitroreductase-like"/>
    <property type="match status" value="1"/>
</dbReference>
<sequence length="367" mass="40344">MTTKYQRNPWLYPEWAADGRLAVTDARDGRTFAVTPAVMELLGRLARPLPASALANGSATRAAELLDRMAAAGLVHVTNGTEDQRNTEDTGEPEDPAGTWTACELALHTQVARRGGPLTSVRLKDIPPARLTHPEASEVISLGEDTREEEAGGPLPEVLRARRSIRDYLDRPLSRQQLATFLHRAARVRARLAPERIQITRRPSPSGGARHSIELYVVARDVSGLAPGAYHYDPFDHRLERLAAWSGELAELQRKLITVATLVDRPPQVSLYLASCFRRTRCKYRASALYTIYCDVGCLLQTMYLVATDLGLAPCATAVLESPISPSFLRPHANDLIHVGNFALGIPDPDEPTSPQVLPLDRTKEQA</sequence>
<dbReference type="Gene3D" id="3.40.109.10">
    <property type="entry name" value="NADH Oxidase"/>
    <property type="match status" value="1"/>
</dbReference>
<proteinExistence type="predicted"/>
<reference evidence="3 4" key="1">
    <citation type="submission" date="2022-06" db="EMBL/GenBank/DDBJ databases">
        <title>Genomic Encyclopedia of Archaeal and Bacterial Type Strains, Phase II (KMG-II): from individual species to whole genera.</title>
        <authorList>
            <person name="Goeker M."/>
        </authorList>
    </citation>
    <scope>NUCLEOTIDE SEQUENCE [LARGE SCALE GENOMIC DNA]</scope>
    <source>
        <strain evidence="3 4">DSM 40477</strain>
    </source>
</reference>
<keyword evidence="4" id="KW-1185">Reference proteome</keyword>
<dbReference type="PANTHER" id="PTHR43745">
    <property type="entry name" value="NITROREDUCTASE MJ1384-RELATED"/>
    <property type="match status" value="1"/>
</dbReference>
<accession>A0ABT1HPG2</accession>
<evidence type="ECO:0000313" key="4">
    <source>
        <dbReference type="Proteomes" id="UP001205311"/>
    </source>
</evidence>
<protein>
    <submittedName>
        <fullName evidence="3">SagB-type dehydrogenase domain-containing protein</fullName>
    </submittedName>
</protein>
<dbReference type="Pfam" id="PF00881">
    <property type="entry name" value="Nitroreductase"/>
    <property type="match status" value="1"/>
</dbReference>
<name>A0ABT1HPG2_STRSD</name>
<dbReference type="RefSeq" id="WP_253668367.1">
    <property type="nucleotide sequence ID" value="NZ_JAMTCP010000004.1"/>
</dbReference>
<dbReference type="InterPro" id="IPR000415">
    <property type="entry name" value="Nitroreductase-like"/>
</dbReference>
<evidence type="ECO:0000313" key="3">
    <source>
        <dbReference type="EMBL" id="MCP2257404.1"/>
    </source>
</evidence>
<dbReference type="InterPro" id="IPR020051">
    <property type="entry name" value="SagB-type_dehydrogenase"/>
</dbReference>
<dbReference type="InterPro" id="IPR052544">
    <property type="entry name" value="Bacteriocin_Proc_Enz"/>
</dbReference>